<dbReference type="AlphaFoldDB" id="A0A4S4FXD0"/>
<dbReference type="PANTHER" id="PTHR33154">
    <property type="entry name" value="TRANSCRIPTIONAL REGULATOR, ARSR FAMILY"/>
    <property type="match status" value="1"/>
</dbReference>
<protein>
    <submittedName>
        <fullName evidence="5">Winged helix-turn-helix transcriptional regulator</fullName>
    </submittedName>
</protein>
<dbReference type="Proteomes" id="UP000307380">
    <property type="component" value="Unassembled WGS sequence"/>
</dbReference>
<gene>
    <name evidence="5" type="ORF">E6C70_06465</name>
</gene>
<dbReference type="Pfam" id="PF01022">
    <property type="entry name" value="HTH_5"/>
    <property type="match status" value="1"/>
</dbReference>
<keyword evidence="2" id="KW-0238">DNA-binding</keyword>
<evidence type="ECO:0000313" key="6">
    <source>
        <dbReference type="Proteomes" id="UP000307380"/>
    </source>
</evidence>
<dbReference type="PANTHER" id="PTHR33154:SF18">
    <property type="entry name" value="ARSENICAL RESISTANCE OPERON REPRESSOR"/>
    <property type="match status" value="1"/>
</dbReference>
<dbReference type="EMBL" id="SSSN01000003">
    <property type="protein sequence ID" value="THG35670.1"/>
    <property type="molecule type" value="Genomic_DNA"/>
</dbReference>
<proteinExistence type="predicted"/>
<organism evidence="5 6">
    <name type="scientific">Orlajensenia flava</name>
    <dbReference type="NCBI Taxonomy" id="2565934"/>
    <lineage>
        <taxon>Bacteria</taxon>
        <taxon>Bacillati</taxon>
        <taxon>Actinomycetota</taxon>
        <taxon>Actinomycetes</taxon>
        <taxon>Micrococcales</taxon>
        <taxon>Microbacteriaceae</taxon>
        <taxon>Orlajensenia</taxon>
    </lineage>
</organism>
<evidence type="ECO:0000256" key="3">
    <source>
        <dbReference type="ARBA" id="ARBA00023163"/>
    </source>
</evidence>
<reference evidence="5 6" key="1">
    <citation type="submission" date="2019-04" db="EMBL/GenBank/DDBJ databases">
        <authorList>
            <person name="Jiang L."/>
        </authorList>
    </citation>
    <scope>NUCLEOTIDE SEQUENCE [LARGE SCALE GENOMIC DNA]</scope>
    <source>
        <strain evidence="5 6">YIM 131861</strain>
    </source>
</reference>
<dbReference type="GO" id="GO:0003677">
    <property type="term" value="F:DNA binding"/>
    <property type="evidence" value="ECO:0007669"/>
    <property type="project" value="UniProtKB-KW"/>
</dbReference>
<dbReference type="SUPFAM" id="SSF46785">
    <property type="entry name" value="Winged helix' DNA-binding domain"/>
    <property type="match status" value="1"/>
</dbReference>
<dbReference type="InterPro" id="IPR011991">
    <property type="entry name" value="ArsR-like_HTH"/>
</dbReference>
<name>A0A4S4FXD0_9MICO</name>
<dbReference type="InterPro" id="IPR036390">
    <property type="entry name" value="WH_DNA-bd_sf"/>
</dbReference>
<sequence length="116" mass="12638">METLELLPLRDLQACCAPITREVISARNAESLARSIKALADPARLRLLSMVAAHADGEACVCDLTEPLGLSQPTVSHHLRILVDAGFLARSKRGTWAYFRIIPGSLDLLSTFIRVA</sequence>
<dbReference type="OrthoDB" id="3628603at2"/>
<dbReference type="InterPro" id="IPR001845">
    <property type="entry name" value="HTH_ArsR_DNA-bd_dom"/>
</dbReference>
<dbReference type="SMART" id="SM00418">
    <property type="entry name" value="HTH_ARSR"/>
    <property type="match status" value="1"/>
</dbReference>
<comment type="caution">
    <text evidence="5">The sequence shown here is derived from an EMBL/GenBank/DDBJ whole genome shotgun (WGS) entry which is preliminary data.</text>
</comment>
<dbReference type="GO" id="GO:0003700">
    <property type="term" value="F:DNA-binding transcription factor activity"/>
    <property type="evidence" value="ECO:0007669"/>
    <property type="project" value="InterPro"/>
</dbReference>
<dbReference type="PROSITE" id="PS50987">
    <property type="entry name" value="HTH_ARSR_2"/>
    <property type="match status" value="1"/>
</dbReference>
<keyword evidence="6" id="KW-1185">Reference proteome</keyword>
<keyword evidence="3" id="KW-0804">Transcription</keyword>
<evidence type="ECO:0000256" key="1">
    <source>
        <dbReference type="ARBA" id="ARBA00023015"/>
    </source>
</evidence>
<dbReference type="PRINTS" id="PR00778">
    <property type="entry name" value="HTHARSR"/>
</dbReference>
<accession>A0A4S4FXD0</accession>
<evidence type="ECO:0000313" key="5">
    <source>
        <dbReference type="EMBL" id="THG35670.1"/>
    </source>
</evidence>
<dbReference type="InterPro" id="IPR018334">
    <property type="entry name" value="ArsR_HTH"/>
</dbReference>
<dbReference type="RefSeq" id="WP_136423327.1">
    <property type="nucleotide sequence ID" value="NZ_OZ241748.1"/>
</dbReference>
<evidence type="ECO:0000259" key="4">
    <source>
        <dbReference type="PROSITE" id="PS50987"/>
    </source>
</evidence>
<feature type="domain" description="HTH arsR-type" evidence="4">
    <location>
        <begin position="24"/>
        <end position="116"/>
    </location>
</feature>
<dbReference type="PROSITE" id="PS00846">
    <property type="entry name" value="HTH_ARSR_1"/>
    <property type="match status" value="1"/>
</dbReference>
<dbReference type="InterPro" id="IPR036388">
    <property type="entry name" value="WH-like_DNA-bd_sf"/>
</dbReference>
<dbReference type="Gene3D" id="1.10.10.10">
    <property type="entry name" value="Winged helix-like DNA-binding domain superfamily/Winged helix DNA-binding domain"/>
    <property type="match status" value="1"/>
</dbReference>
<dbReference type="InterPro" id="IPR051081">
    <property type="entry name" value="HTH_MetalResp_TranReg"/>
</dbReference>
<keyword evidence="1" id="KW-0805">Transcription regulation</keyword>
<dbReference type="CDD" id="cd00090">
    <property type="entry name" value="HTH_ARSR"/>
    <property type="match status" value="1"/>
</dbReference>
<dbReference type="NCBIfam" id="NF033788">
    <property type="entry name" value="HTH_metalloreg"/>
    <property type="match status" value="1"/>
</dbReference>
<evidence type="ECO:0000256" key="2">
    <source>
        <dbReference type="ARBA" id="ARBA00023125"/>
    </source>
</evidence>